<dbReference type="InterPro" id="IPR011990">
    <property type="entry name" value="TPR-like_helical_dom_sf"/>
</dbReference>
<accession>A0A2T7BIE6</accession>
<dbReference type="RefSeq" id="WP_108687892.1">
    <property type="nucleotide sequence ID" value="NZ_QCYK01000002.1"/>
</dbReference>
<dbReference type="Pfam" id="PF07980">
    <property type="entry name" value="SusD_RagB"/>
    <property type="match status" value="1"/>
</dbReference>
<protein>
    <submittedName>
        <fullName evidence="8">RagB/SusD family nutrient uptake outer membrane protein</fullName>
    </submittedName>
</protein>
<evidence type="ECO:0000313" key="9">
    <source>
        <dbReference type="Proteomes" id="UP000244450"/>
    </source>
</evidence>
<dbReference type="AlphaFoldDB" id="A0A2T7BIE6"/>
<name>A0A2T7BIE6_9BACT</name>
<dbReference type="GO" id="GO:0009279">
    <property type="term" value="C:cell outer membrane"/>
    <property type="evidence" value="ECO:0007669"/>
    <property type="project" value="UniProtKB-SubCell"/>
</dbReference>
<dbReference type="EMBL" id="QCYK01000002">
    <property type="protein sequence ID" value="PUZ26055.1"/>
    <property type="molecule type" value="Genomic_DNA"/>
</dbReference>
<dbReference type="CDD" id="cd08977">
    <property type="entry name" value="SusD"/>
    <property type="match status" value="1"/>
</dbReference>
<feature type="domain" description="RagB/SusD" evidence="6">
    <location>
        <begin position="366"/>
        <end position="499"/>
    </location>
</feature>
<evidence type="ECO:0000256" key="4">
    <source>
        <dbReference type="ARBA" id="ARBA00023136"/>
    </source>
</evidence>
<evidence type="ECO:0000256" key="3">
    <source>
        <dbReference type="ARBA" id="ARBA00022729"/>
    </source>
</evidence>
<dbReference type="PROSITE" id="PS51257">
    <property type="entry name" value="PROKAR_LIPOPROTEIN"/>
    <property type="match status" value="1"/>
</dbReference>
<gene>
    <name evidence="8" type="ORF">DCC81_17590</name>
</gene>
<keyword evidence="3" id="KW-0732">Signal</keyword>
<comment type="caution">
    <text evidence="8">The sequence shown here is derived from an EMBL/GenBank/DDBJ whole genome shotgun (WGS) entry which is preliminary data.</text>
</comment>
<keyword evidence="5" id="KW-0998">Cell outer membrane</keyword>
<evidence type="ECO:0000256" key="1">
    <source>
        <dbReference type="ARBA" id="ARBA00004442"/>
    </source>
</evidence>
<evidence type="ECO:0000256" key="2">
    <source>
        <dbReference type="ARBA" id="ARBA00006275"/>
    </source>
</evidence>
<keyword evidence="9" id="KW-1185">Reference proteome</keyword>
<evidence type="ECO:0000259" key="7">
    <source>
        <dbReference type="Pfam" id="PF14322"/>
    </source>
</evidence>
<dbReference type="InterPro" id="IPR033985">
    <property type="entry name" value="SusD-like_N"/>
</dbReference>
<reference evidence="8 9" key="1">
    <citation type="submission" date="2018-04" db="EMBL/GenBank/DDBJ databases">
        <title>Chitinophaga fuyangensis sp. nov., isolated from soil in a chemical factory.</title>
        <authorList>
            <person name="Chen K."/>
        </authorList>
    </citation>
    <scope>NUCLEOTIDE SEQUENCE [LARGE SCALE GENOMIC DNA]</scope>
    <source>
        <strain evidence="8 9">LY-1</strain>
    </source>
</reference>
<evidence type="ECO:0000259" key="6">
    <source>
        <dbReference type="Pfam" id="PF07980"/>
    </source>
</evidence>
<dbReference type="InterPro" id="IPR012944">
    <property type="entry name" value="SusD_RagB_dom"/>
</dbReference>
<sequence length="499" mass="55394">MKNKFLYNASVIVMAAGVMSSCSKLLDKNPTTQGIYSTDTSVSISAADAEASVAGLYRYYKADNLEWSVFDKITNGDVISDNCYAGGDNADNITLDKFTANSLNGNVNRDFADAYSFIGRANVTIQNVSRSKDAALNETRRRQILAEAMFMRAFNYFDLVRLYGGVPLKLVPSDNSTAETLIETSLKPRSGVDSVYEAILNDLWYAKDNAQDVGATSSKYIVSKGAAWATLAKVYSSMPTPNWDSVSYYCDKVIPSYTLLSDYNFLWDNAHKSNSEAIWEMVFDGYDTGDKVGNWVPSIFVGYDDATKQFIGGGWKKFSTPTNDLVKLFVNDGDSVRLHASITFLNVTGQFNDSYWAVSRYPFITKYNDPNHGTNDFYMLRLPEIMLLKAEALVHKGDIAGAMNLVKTLRARVGLAAKTATTADQANQVIADERRQELAFEGIRWFDLLRTGKAQEVMQAQKDGNGTSLGYSVPDYRLLMPIPQQQIDLNPKLVQNPGY</sequence>
<evidence type="ECO:0000313" key="8">
    <source>
        <dbReference type="EMBL" id="PUZ26055.1"/>
    </source>
</evidence>
<dbReference type="Gene3D" id="1.25.40.390">
    <property type="match status" value="1"/>
</dbReference>
<feature type="domain" description="SusD-like N-terminal" evidence="7">
    <location>
        <begin position="71"/>
        <end position="235"/>
    </location>
</feature>
<dbReference type="Pfam" id="PF14322">
    <property type="entry name" value="SusD-like_3"/>
    <property type="match status" value="1"/>
</dbReference>
<dbReference type="Proteomes" id="UP000244450">
    <property type="component" value="Unassembled WGS sequence"/>
</dbReference>
<comment type="subcellular location">
    <subcellularLocation>
        <location evidence="1">Cell outer membrane</location>
    </subcellularLocation>
</comment>
<dbReference type="OrthoDB" id="9792139at2"/>
<comment type="similarity">
    <text evidence="2">Belongs to the SusD family.</text>
</comment>
<dbReference type="SUPFAM" id="SSF48452">
    <property type="entry name" value="TPR-like"/>
    <property type="match status" value="1"/>
</dbReference>
<evidence type="ECO:0000256" key="5">
    <source>
        <dbReference type="ARBA" id="ARBA00023237"/>
    </source>
</evidence>
<organism evidence="8 9">
    <name type="scientific">Chitinophaga parva</name>
    <dbReference type="NCBI Taxonomy" id="2169414"/>
    <lineage>
        <taxon>Bacteria</taxon>
        <taxon>Pseudomonadati</taxon>
        <taxon>Bacteroidota</taxon>
        <taxon>Chitinophagia</taxon>
        <taxon>Chitinophagales</taxon>
        <taxon>Chitinophagaceae</taxon>
        <taxon>Chitinophaga</taxon>
    </lineage>
</organism>
<keyword evidence="4" id="KW-0472">Membrane</keyword>
<proteinExistence type="inferred from homology"/>